<organism evidence="1 2">
    <name type="scientific">Phaeosphaeria nodorum (strain SN15 / ATCC MYA-4574 / FGSC 10173)</name>
    <name type="common">Glume blotch fungus</name>
    <name type="synonym">Parastagonospora nodorum</name>
    <dbReference type="NCBI Taxonomy" id="321614"/>
    <lineage>
        <taxon>Eukaryota</taxon>
        <taxon>Fungi</taxon>
        <taxon>Dikarya</taxon>
        <taxon>Ascomycota</taxon>
        <taxon>Pezizomycotina</taxon>
        <taxon>Dothideomycetes</taxon>
        <taxon>Pleosporomycetidae</taxon>
        <taxon>Pleosporales</taxon>
        <taxon>Pleosporineae</taxon>
        <taxon>Phaeosphaeriaceae</taxon>
        <taxon>Parastagonospora</taxon>
    </lineage>
</organism>
<proteinExistence type="predicted"/>
<accession>Q0UBH6</accession>
<reference evidence="2" key="1">
    <citation type="journal article" date="2007" name="Plant Cell">
        <title>Dothideomycete-plant interactions illuminated by genome sequencing and EST analysis of the wheat pathogen Stagonospora nodorum.</title>
        <authorList>
            <person name="Hane J.K."/>
            <person name="Lowe R.G."/>
            <person name="Solomon P.S."/>
            <person name="Tan K.C."/>
            <person name="Schoch C.L."/>
            <person name="Spatafora J.W."/>
            <person name="Crous P.W."/>
            <person name="Kodira C."/>
            <person name="Birren B.W."/>
            <person name="Galagan J.E."/>
            <person name="Torriani S.F."/>
            <person name="McDonald B.A."/>
            <person name="Oliver R.P."/>
        </authorList>
    </citation>
    <scope>NUCLEOTIDE SEQUENCE [LARGE SCALE GENOMIC DNA]</scope>
    <source>
        <strain evidence="2">SN15 / ATCC MYA-4574 / FGSC 10173</strain>
    </source>
</reference>
<evidence type="ECO:0000313" key="2">
    <source>
        <dbReference type="Proteomes" id="UP000001055"/>
    </source>
</evidence>
<protein>
    <submittedName>
        <fullName evidence="1">Uncharacterized protein</fullName>
    </submittedName>
</protein>
<name>Q0UBH6_PHANO</name>
<dbReference type="InParanoid" id="Q0UBH6"/>
<dbReference type="RefSeq" id="XP_001801146.1">
    <property type="nucleotide sequence ID" value="XM_001801094.1"/>
</dbReference>
<gene>
    <name evidence="1" type="ORF">SNOG_10888</name>
</gene>
<dbReference type="Proteomes" id="UP000001055">
    <property type="component" value="Unassembled WGS sequence"/>
</dbReference>
<sequence>MRSYRIRDALRVDVVAHGTSQWAKCRFTFALTMKSRSG</sequence>
<dbReference type="EMBL" id="CH445342">
    <property type="protein sequence ID" value="EAT81387.1"/>
    <property type="molecule type" value="Genomic_DNA"/>
</dbReference>
<dbReference type="GeneID" id="5978054"/>
<dbReference type="AlphaFoldDB" id="Q0UBH6"/>
<evidence type="ECO:0000313" key="1">
    <source>
        <dbReference type="EMBL" id="EAT81387.1"/>
    </source>
</evidence>
<dbReference type="KEGG" id="pno:SNOG_10888"/>